<accession>A0A0U5JEE2</accession>
<gene>
    <name evidence="3" type="ORF">PNK_1568</name>
</gene>
<evidence type="ECO:0000313" key="4">
    <source>
        <dbReference type="Proteomes" id="UP000069902"/>
    </source>
</evidence>
<sequence>MSISNSLSNVGHAIYEGCKVVYKKTVHPLVQLACKVLFLDIPHYTGTIARKVIHLFTRTQPTIVRIEEAVSTVLPIKRERVDLSSFEPTLFQPELREEGEESVNDETEERREKSPRNPLQPIVIEPREEIEEPVSHQVVEGREESPRNPLQPIVIEPREEMEEPVSHQVVEGREESPRNPLQPIAIEPREEIEELVNDQIEDRIESEAGEALQQSIQIVQKELEPLPVLVKSTKRYVANSNIPFYAARVGFPNPSFRNCSFNSLSVVCAHAGYKIPVIHPDNEKLYAELAVANAEEFKQVLYQKIAECQEKIALGEIKLRGMSEQEKTELAEIECRIEPTKKELDEVASQLKHFNPSEWEIKEDERLPPLRKQLSLLKQELVTDESETLKQDIYKLQIAINKREMEQMVLRNTIAKTEEKIKAAVEVKKNELERREKELKDKKGQWGREMGEVSREIISMKREMTEFETALENQEKLKRGSAVIAILRGEIEGPLTMEDAQILSAILTHEVKSRTIYNGTEDARSDLGHMILKQALYDSDWRALRVGGYGHWWVYVRNPDGLTIDEINDATIYRKRMTVDQLFAKYSNPDEWRNTQITFYDGIN</sequence>
<dbReference type="Proteomes" id="UP000069902">
    <property type="component" value="Chromosome cPNK"/>
</dbReference>
<organism evidence="3 4">
    <name type="scientific">Candidatus Protochlamydia naegleriophila</name>
    <dbReference type="NCBI Taxonomy" id="389348"/>
    <lineage>
        <taxon>Bacteria</taxon>
        <taxon>Pseudomonadati</taxon>
        <taxon>Chlamydiota</taxon>
        <taxon>Chlamydiia</taxon>
        <taxon>Parachlamydiales</taxon>
        <taxon>Parachlamydiaceae</taxon>
        <taxon>Candidatus Protochlamydia</taxon>
    </lineage>
</organism>
<name>A0A0U5JEE2_9BACT</name>
<proteinExistence type="predicted"/>
<evidence type="ECO:0000256" key="2">
    <source>
        <dbReference type="SAM" id="MobiDB-lite"/>
    </source>
</evidence>
<dbReference type="PATRIC" id="fig|389348.3.peg.1755"/>
<evidence type="ECO:0000313" key="3">
    <source>
        <dbReference type="EMBL" id="CUI17178.1"/>
    </source>
</evidence>
<dbReference type="RefSeq" id="WP_032124228.1">
    <property type="nucleotide sequence ID" value="NZ_LN879502.1"/>
</dbReference>
<feature type="coiled-coil region" evidence="1">
    <location>
        <begin position="414"/>
        <end position="477"/>
    </location>
</feature>
<dbReference type="KEGG" id="pnl:PNK_1568"/>
<dbReference type="InParanoid" id="A0A0U5JEE2"/>
<protein>
    <submittedName>
        <fullName evidence="3">Uncharacterized protein</fullName>
    </submittedName>
</protein>
<reference evidence="4" key="1">
    <citation type="submission" date="2015-09" db="EMBL/GenBank/DDBJ databases">
        <authorList>
            <person name="Bertelli C."/>
        </authorList>
    </citation>
    <scope>NUCLEOTIDE SEQUENCE [LARGE SCALE GENOMIC DNA]</scope>
    <source>
        <strain evidence="4">KNic</strain>
    </source>
</reference>
<keyword evidence="1" id="KW-0175">Coiled coil</keyword>
<keyword evidence="4" id="KW-1185">Reference proteome</keyword>
<dbReference type="EMBL" id="LN879502">
    <property type="protein sequence ID" value="CUI17178.1"/>
    <property type="molecule type" value="Genomic_DNA"/>
</dbReference>
<evidence type="ECO:0000256" key="1">
    <source>
        <dbReference type="SAM" id="Coils"/>
    </source>
</evidence>
<feature type="region of interest" description="Disordered" evidence="2">
    <location>
        <begin position="89"/>
        <end position="120"/>
    </location>
</feature>
<dbReference type="AlphaFoldDB" id="A0A0U5JEE2"/>
<feature type="compositionally biased region" description="Acidic residues" evidence="2">
    <location>
        <begin position="97"/>
        <end position="107"/>
    </location>
</feature>